<keyword evidence="2" id="KW-1185">Reference proteome</keyword>
<dbReference type="RefSeq" id="WP_147202796.1">
    <property type="nucleotide sequence ID" value="NZ_BJYT01000004.1"/>
</dbReference>
<evidence type="ECO:0000313" key="2">
    <source>
        <dbReference type="Proteomes" id="UP000321513"/>
    </source>
</evidence>
<name>A0A512B9T9_9BACT</name>
<reference evidence="1 2" key="1">
    <citation type="submission" date="2019-07" db="EMBL/GenBank/DDBJ databases">
        <title>Whole genome shotgun sequence of Segetibacter aerophilus NBRC 106135.</title>
        <authorList>
            <person name="Hosoyama A."/>
            <person name="Uohara A."/>
            <person name="Ohji S."/>
            <person name="Ichikawa N."/>
        </authorList>
    </citation>
    <scope>NUCLEOTIDE SEQUENCE [LARGE SCALE GENOMIC DNA]</scope>
    <source>
        <strain evidence="1 2">NBRC 106135</strain>
    </source>
</reference>
<dbReference type="AlphaFoldDB" id="A0A512B9T9"/>
<organism evidence="1 2">
    <name type="scientific">Segetibacter aerophilus</name>
    <dbReference type="NCBI Taxonomy" id="670293"/>
    <lineage>
        <taxon>Bacteria</taxon>
        <taxon>Pseudomonadati</taxon>
        <taxon>Bacteroidota</taxon>
        <taxon>Chitinophagia</taxon>
        <taxon>Chitinophagales</taxon>
        <taxon>Chitinophagaceae</taxon>
        <taxon>Segetibacter</taxon>
    </lineage>
</organism>
<proteinExistence type="predicted"/>
<accession>A0A512B9T9</accession>
<sequence>MTQEDLQRKYNLLALYVLRMRSYQMKYYKYKAAKDNKNMLRYQAKVDKMLANDVKVKESKQLELI</sequence>
<protein>
    <submittedName>
        <fullName evidence="1">Uncharacterized protein</fullName>
    </submittedName>
</protein>
<gene>
    <name evidence="1" type="ORF">SAE01_12240</name>
</gene>
<evidence type="ECO:0000313" key="1">
    <source>
        <dbReference type="EMBL" id="GEO08728.1"/>
    </source>
</evidence>
<dbReference type="Proteomes" id="UP000321513">
    <property type="component" value="Unassembled WGS sequence"/>
</dbReference>
<dbReference type="EMBL" id="BJYT01000004">
    <property type="protein sequence ID" value="GEO08728.1"/>
    <property type="molecule type" value="Genomic_DNA"/>
</dbReference>
<comment type="caution">
    <text evidence="1">The sequence shown here is derived from an EMBL/GenBank/DDBJ whole genome shotgun (WGS) entry which is preliminary data.</text>
</comment>